<accession>A0A2U1LID6</accession>
<dbReference type="PANTHER" id="PTHR36617">
    <property type="entry name" value="PROTEIN, PUTATIVE-RELATED"/>
    <property type="match status" value="1"/>
</dbReference>
<keyword evidence="2" id="KW-0695">RNA-directed DNA polymerase</keyword>
<reference evidence="2 3" key="1">
    <citation type="journal article" date="2018" name="Mol. Plant">
        <title>The genome of Artemisia annua provides insight into the evolution of Asteraceae family and artemisinin biosynthesis.</title>
        <authorList>
            <person name="Shen Q."/>
            <person name="Zhang L."/>
            <person name="Liao Z."/>
            <person name="Wang S."/>
            <person name="Yan T."/>
            <person name="Shi P."/>
            <person name="Liu M."/>
            <person name="Fu X."/>
            <person name="Pan Q."/>
            <person name="Wang Y."/>
            <person name="Lv Z."/>
            <person name="Lu X."/>
            <person name="Zhang F."/>
            <person name="Jiang W."/>
            <person name="Ma Y."/>
            <person name="Chen M."/>
            <person name="Hao X."/>
            <person name="Li L."/>
            <person name="Tang Y."/>
            <person name="Lv G."/>
            <person name="Zhou Y."/>
            <person name="Sun X."/>
            <person name="Brodelius P.E."/>
            <person name="Rose J.K.C."/>
            <person name="Tang K."/>
        </authorList>
    </citation>
    <scope>NUCLEOTIDE SEQUENCE [LARGE SCALE GENOMIC DNA]</scope>
    <source>
        <strain evidence="3">cv. Huhao1</strain>
        <tissue evidence="2">Leaf</tissue>
    </source>
</reference>
<dbReference type="OrthoDB" id="975181at2759"/>
<dbReference type="Pfam" id="PF13966">
    <property type="entry name" value="zf-RVT"/>
    <property type="match status" value="1"/>
</dbReference>
<dbReference type="EMBL" id="PKPP01009214">
    <property type="protein sequence ID" value="PWA48765.1"/>
    <property type="molecule type" value="Genomic_DNA"/>
</dbReference>
<keyword evidence="3" id="KW-1185">Reference proteome</keyword>
<dbReference type="STRING" id="35608.A0A2U1LID6"/>
<protein>
    <submittedName>
        <fullName evidence="2">RNA-directed DNA polymerase, eukaryota, Reverse transcriptase zinc-binding domain protein</fullName>
    </submittedName>
</protein>
<organism evidence="2 3">
    <name type="scientific">Artemisia annua</name>
    <name type="common">Sweet wormwood</name>
    <dbReference type="NCBI Taxonomy" id="35608"/>
    <lineage>
        <taxon>Eukaryota</taxon>
        <taxon>Viridiplantae</taxon>
        <taxon>Streptophyta</taxon>
        <taxon>Embryophyta</taxon>
        <taxon>Tracheophyta</taxon>
        <taxon>Spermatophyta</taxon>
        <taxon>Magnoliopsida</taxon>
        <taxon>eudicotyledons</taxon>
        <taxon>Gunneridae</taxon>
        <taxon>Pentapetalae</taxon>
        <taxon>asterids</taxon>
        <taxon>campanulids</taxon>
        <taxon>Asterales</taxon>
        <taxon>Asteraceae</taxon>
        <taxon>Asteroideae</taxon>
        <taxon>Anthemideae</taxon>
        <taxon>Artemisiinae</taxon>
        <taxon>Artemisia</taxon>
    </lineage>
</organism>
<evidence type="ECO:0000313" key="2">
    <source>
        <dbReference type="EMBL" id="PWA48765.1"/>
    </source>
</evidence>
<dbReference type="PANTHER" id="PTHR36617:SF5">
    <property type="entry name" value="OS05G0421675 PROTEIN"/>
    <property type="match status" value="1"/>
</dbReference>
<comment type="caution">
    <text evidence="2">The sequence shown here is derived from an EMBL/GenBank/DDBJ whole genome shotgun (WGS) entry which is preliminary data.</text>
</comment>
<evidence type="ECO:0000313" key="3">
    <source>
        <dbReference type="Proteomes" id="UP000245207"/>
    </source>
</evidence>
<evidence type="ECO:0000259" key="1">
    <source>
        <dbReference type="Pfam" id="PF13966"/>
    </source>
</evidence>
<feature type="domain" description="Reverse transcriptase zinc-binding" evidence="1">
    <location>
        <begin position="131"/>
        <end position="219"/>
    </location>
</feature>
<keyword evidence="2" id="KW-0808">Transferase</keyword>
<proteinExistence type="predicted"/>
<keyword evidence="2" id="KW-0548">Nucleotidyltransferase</keyword>
<dbReference type="GO" id="GO:0003964">
    <property type="term" value="F:RNA-directed DNA polymerase activity"/>
    <property type="evidence" value="ECO:0007669"/>
    <property type="project" value="UniProtKB-KW"/>
</dbReference>
<sequence>MSSAKFGVWVSLVKCCSSLNRFGIDLNEIMVRKICNGTNTLFWLDSWIEGCGPLKERFPRLFALEQHKSCSVAERWAFSNGVWAANWEWRRQPTGRSLGDISSILNLIDGLVFDSSKEDEWVWNIESSGKFSVSSLCSLIQKKMLATSVDSPKFVWNSWVPRKVNVCAWRVALDRLPTRENLSRRGLLHLDSSACLFCGSEVESKEHCFLSCPKIKLIWLKIWSWWKLPPLFNPSLDDILEGIPSLFSNKWKAKLFHAICLGFIWSVWAWRNRIFHASSDEEKSYALNEDIFPAGQRLLLLWTSNRAPKNRFSWANWILRPNELLDS</sequence>
<dbReference type="Proteomes" id="UP000245207">
    <property type="component" value="Unassembled WGS sequence"/>
</dbReference>
<name>A0A2U1LID6_ARTAN</name>
<gene>
    <name evidence="2" type="ORF">CTI12_AA487900</name>
</gene>
<dbReference type="InterPro" id="IPR026960">
    <property type="entry name" value="RVT-Znf"/>
</dbReference>
<dbReference type="AlphaFoldDB" id="A0A2U1LID6"/>